<accession>A0A9D5M234</accession>
<dbReference type="InterPro" id="IPR017853">
    <property type="entry name" value="GH"/>
</dbReference>
<dbReference type="Gene3D" id="2.60.40.1180">
    <property type="entry name" value="Golgi alpha-mannosidase II"/>
    <property type="match status" value="1"/>
</dbReference>
<proteinExistence type="predicted"/>
<reference evidence="3" key="1">
    <citation type="submission" date="2020-10" db="EMBL/GenBank/DDBJ databases">
        <title>ChiBAC.</title>
        <authorList>
            <person name="Zenner C."/>
            <person name="Hitch T.C.A."/>
            <person name="Clavel T."/>
        </authorList>
    </citation>
    <scope>NUCLEOTIDE SEQUENCE</scope>
    <source>
        <strain evidence="3">DSM 107454</strain>
    </source>
</reference>
<evidence type="ECO:0000256" key="2">
    <source>
        <dbReference type="SAM" id="SignalP"/>
    </source>
</evidence>
<dbReference type="SUPFAM" id="SSF51445">
    <property type="entry name" value="(Trans)glycosidases"/>
    <property type="match status" value="1"/>
</dbReference>
<dbReference type="PROSITE" id="PS51257">
    <property type="entry name" value="PROKAR_LIPOPROTEIN"/>
    <property type="match status" value="1"/>
</dbReference>
<name>A0A9D5M234_9FIRM</name>
<comment type="pathway">
    <text evidence="1">Glycan metabolism.</text>
</comment>
<evidence type="ECO:0000313" key="3">
    <source>
        <dbReference type="EMBL" id="MBE5040716.1"/>
    </source>
</evidence>
<dbReference type="Proteomes" id="UP000806542">
    <property type="component" value="Unassembled WGS sequence"/>
</dbReference>
<evidence type="ECO:0008006" key="5">
    <source>
        <dbReference type="Google" id="ProtNLM"/>
    </source>
</evidence>
<dbReference type="RefSeq" id="WP_226393271.1">
    <property type="nucleotide sequence ID" value="NZ_JADCKB010000021.1"/>
</dbReference>
<evidence type="ECO:0000313" key="4">
    <source>
        <dbReference type="Proteomes" id="UP000806542"/>
    </source>
</evidence>
<dbReference type="EMBL" id="JADCKB010000021">
    <property type="protein sequence ID" value="MBE5040716.1"/>
    <property type="molecule type" value="Genomic_DNA"/>
</dbReference>
<feature type="chain" id="PRO_5038976692" description="Alpha-L-arabinofuranosidase" evidence="2">
    <location>
        <begin position="25"/>
        <end position="845"/>
    </location>
</feature>
<feature type="signal peptide" evidence="2">
    <location>
        <begin position="1"/>
        <end position="24"/>
    </location>
</feature>
<comment type="caution">
    <text evidence="3">The sequence shown here is derived from an EMBL/GenBank/DDBJ whole genome shotgun (WGS) entry which is preliminary data.</text>
</comment>
<dbReference type="Gene3D" id="3.20.20.80">
    <property type="entry name" value="Glycosidases"/>
    <property type="match status" value="1"/>
</dbReference>
<dbReference type="PANTHER" id="PTHR43576">
    <property type="entry name" value="ALPHA-L-ARABINOFURANOSIDASE C-RELATED"/>
    <property type="match status" value="1"/>
</dbReference>
<sequence>MKKGICGILSAMALTACLCISVNAAETQTAILSVNENDIIKPSDRAFLGINDGWQNVLAVKQDSAEISEEFVDAFRQTGTPIAVSRLAGTESQSFYWKDSIGTADERGYYGSQTNGAKVSHGIIEWLEYTRAVDKAAKFDFVINLNDSPENNADLIRFLCLDPSDPKAVGSDGTNWAQKRVDLGWREKIVPIIELGNEYDLAADYTDADAIAARAKEYITLCEKHMAVMQAVKPDLQFAALMFTVPHAANAKPRIWNEKIIDALGRKCDYVSFHYYYGSSSDELERYRMPEITDYLDEIEASDRPKILFTEHAKWTANDRDAVDRLETSALKGVLISGQIINLTTTDSYTAGMIYHGMGNGGVQSDDDPILWHVVSRHADDGKLYISGIGALLKLYNYAYGSGKSGENVVRATLSGNACAEGGDSSGARLTVSAHTTPDGGLNLVFVNNEKTTAAQQISFSAQNEYRLEREYILTADDLMADNKPNTPEALYPVCNLINSQTAFTSYTISPASAVVLKLVPMSAQTVEQAAELVVENSEVLNGKIIVAPTDRIVSFSGQLFANKEAADAESLTLTVRDTSNTIVYTDTQRVCWDHVYFDAEMPNNVNGTYIAVLSGGGTSNIVEFEYRPQMVSGYVRSIVPDGAYANGVKQVNNADYSFDCKITFDSEFAAGVEYIITVVEKESNNIVAMETQTRGSESFDTVHIKMPKDAIEGRYVISVSCPGDRAEGIAEFDFYKPDEIILLGDWLYNENGEMVTLENIADIKSLYIKVINRTDAIMQLLFMAAAYDGESLVHAETAIHTLAARAEGTVPMPISITAESIDAIRVYVWEKGCLKPLSEVYDIT</sequence>
<organism evidence="3 4">
    <name type="scientific">Ructibacterium gallinarum</name>
    <dbReference type="NCBI Taxonomy" id="2779355"/>
    <lineage>
        <taxon>Bacteria</taxon>
        <taxon>Bacillati</taxon>
        <taxon>Bacillota</taxon>
        <taxon>Clostridia</taxon>
        <taxon>Eubacteriales</taxon>
        <taxon>Oscillospiraceae</taxon>
        <taxon>Ructibacterium</taxon>
    </lineage>
</organism>
<keyword evidence="2" id="KW-0732">Signal</keyword>
<evidence type="ECO:0000256" key="1">
    <source>
        <dbReference type="ARBA" id="ARBA00004881"/>
    </source>
</evidence>
<dbReference type="InterPro" id="IPR013780">
    <property type="entry name" value="Glyco_hydro_b"/>
</dbReference>
<dbReference type="AlphaFoldDB" id="A0A9D5M234"/>
<keyword evidence="4" id="KW-1185">Reference proteome</keyword>
<dbReference type="PANTHER" id="PTHR43576:SF3">
    <property type="entry name" value="ALPHA-L-ARABINOFURANOSIDASE C"/>
    <property type="match status" value="1"/>
</dbReference>
<dbReference type="GO" id="GO:0000272">
    <property type="term" value="P:polysaccharide catabolic process"/>
    <property type="evidence" value="ECO:0007669"/>
    <property type="project" value="TreeGrafter"/>
</dbReference>
<gene>
    <name evidence="3" type="ORF">INF28_09620</name>
</gene>
<protein>
    <recommendedName>
        <fullName evidence="5">Alpha-L-arabinofuranosidase</fullName>
    </recommendedName>
</protein>